<dbReference type="PANTHER" id="PTHR35864">
    <property type="entry name" value="ZINC METALLOPROTEASE MJ0611-RELATED"/>
    <property type="match status" value="1"/>
</dbReference>
<name>A0ABS6DSZ1_9FIRM</name>
<evidence type="ECO:0000256" key="7">
    <source>
        <dbReference type="ARBA" id="ARBA00022723"/>
    </source>
</evidence>
<dbReference type="GO" id="GO:0006508">
    <property type="term" value="P:proteolysis"/>
    <property type="evidence" value="ECO:0007669"/>
    <property type="project" value="UniProtKB-KW"/>
</dbReference>
<evidence type="ECO:0000256" key="8">
    <source>
        <dbReference type="ARBA" id="ARBA00022801"/>
    </source>
</evidence>
<feature type="transmembrane region" description="Helical" evidence="13">
    <location>
        <begin position="113"/>
        <end position="134"/>
    </location>
</feature>
<keyword evidence="10 13" id="KW-1133">Transmembrane helix</keyword>
<comment type="cofactor">
    <cofactor evidence="1">
        <name>Zn(2+)</name>
        <dbReference type="ChEBI" id="CHEBI:29105"/>
    </cofactor>
</comment>
<evidence type="ECO:0000256" key="13">
    <source>
        <dbReference type="SAM" id="Phobius"/>
    </source>
</evidence>
<evidence type="ECO:0000256" key="9">
    <source>
        <dbReference type="ARBA" id="ARBA00022833"/>
    </source>
</evidence>
<evidence type="ECO:0000256" key="2">
    <source>
        <dbReference type="ARBA" id="ARBA00004651"/>
    </source>
</evidence>
<dbReference type="CDD" id="cd06158">
    <property type="entry name" value="S2P-M50_like_1"/>
    <property type="match status" value="1"/>
</dbReference>
<organism evidence="14 15">
    <name type="scientific">Intestinibacter bartlettii</name>
    <dbReference type="NCBI Taxonomy" id="261299"/>
    <lineage>
        <taxon>Bacteria</taxon>
        <taxon>Bacillati</taxon>
        <taxon>Bacillota</taxon>
        <taxon>Clostridia</taxon>
        <taxon>Peptostreptococcales</taxon>
        <taxon>Peptostreptococcaceae</taxon>
        <taxon>Intestinibacter</taxon>
    </lineage>
</organism>
<evidence type="ECO:0000256" key="11">
    <source>
        <dbReference type="ARBA" id="ARBA00023049"/>
    </source>
</evidence>
<dbReference type="EMBL" id="JAHLOQ010000001">
    <property type="protein sequence ID" value="MBU5334956.1"/>
    <property type="molecule type" value="Genomic_DNA"/>
</dbReference>
<feature type="transmembrane region" description="Helical" evidence="13">
    <location>
        <begin position="163"/>
        <end position="189"/>
    </location>
</feature>
<keyword evidence="15" id="KW-1185">Reference proteome</keyword>
<proteinExistence type="inferred from homology"/>
<keyword evidence="7" id="KW-0479">Metal-binding</keyword>
<accession>A0ABS6DSZ1</accession>
<keyword evidence="9" id="KW-0862">Zinc</keyword>
<feature type="transmembrane region" description="Helical" evidence="13">
    <location>
        <begin position="50"/>
        <end position="66"/>
    </location>
</feature>
<dbReference type="GO" id="GO:0008233">
    <property type="term" value="F:peptidase activity"/>
    <property type="evidence" value="ECO:0007669"/>
    <property type="project" value="UniProtKB-KW"/>
</dbReference>
<dbReference type="RefSeq" id="WP_216568119.1">
    <property type="nucleotide sequence ID" value="NZ_JAHLOQ010000001.1"/>
</dbReference>
<comment type="similarity">
    <text evidence="3">Belongs to the peptidase M50B family.</text>
</comment>
<dbReference type="Proteomes" id="UP001196301">
    <property type="component" value="Unassembled WGS sequence"/>
</dbReference>
<keyword evidence="4" id="KW-1003">Cell membrane</keyword>
<dbReference type="PANTHER" id="PTHR35864:SF1">
    <property type="entry name" value="ZINC METALLOPROTEASE YWHC-RELATED"/>
    <property type="match status" value="1"/>
</dbReference>
<keyword evidence="8" id="KW-0378">Hydrolase</keyword>
<evidence type="ECO:0000256" key="1">
    <source>
        <dbReference type="ARBA" id="ARBA00001947"/>
    </source>
</evidence>
<evidence type="ECO:0000256" key="12">
    <source>
        <dbReference type="ARBA" id="ARBA00023136"/>
    </source>
</evidence>
<dbReference type="InterPro" id="IPR052348">
    <property type="entry name" value="Metallopeptidase_M50B"/>
</dbReference>
<keyword evidence="11" id="KW-0482">Metalloprotease</keyword>
<evidence type="ECO:0000256" key="5">
    <source>
        <dbReference type="ARBA" id="ARBA00022670"/>
    </source>
</evidence>
<feature type="transmembrane region" description="Helical" evidence="13">
    <location>
        <begin position="6"/>
        <end position="30"/>
    </location>
</feature>
<sequence length="199" mass="22196">MNYLSSILVSLVGIVFAMTIHEFGHAFAAYLLGDDTAKRAGRMTINPSRHVDLVGLIMLMIFHFGWAKPVPVNPNNFKNYRVGNCIVSLAGAFGNLVGAIICAIIVKHSHMYSISLIAATALNYNLWFAAFNLLPVPPLDGWGVISSFLPYKFREFEIKYENIGYIVLIVLLFTNLSSYITSPLVNLFWSIVRNLTHVI</sequence>
<comment type="caution">
    <text evidence="14">The sequence shown here is derived from an EMBL/GenBank/DDBJ whole genome shotgun (WGS) entry which is preliminary data.</text>
</comment>
<gene>
    <name evidence="14" type="ORF">KQI20_00760</name>
</gene>
<keyword evidence="6 13" id="KW-0812">Transmembrane</keyword>
<feature type="transmembrane region" description="Helical" evidence="13">
    <location>
        <begin position="86"/>
        <end position="106"/>
    </location>
</feature>
<evidence type="ECO:0000313" key="14">
    <source>
        <dbReference type="EMBL" id="MBU5334956.1"/>
    </source>
</evidence>
<keyword evidence="5 14" id="KW-0645">Protease</keyword>
<evidence type="ECO:0000256" key="4">
    <source>
        <dbReference type="ARBA" id="ARBA00022475"/>
    </source>
</evidence>
<evidence type="ECO:0000313" key="15">
    <source>
        <dbReference type="Proteomes" id="UP001196301"/>
    </source>
</evidence>
<evidence type="ECO:0000256" key="3">
    <source>
        <dbReference type="ARBA" id="ARBA00007931"/>
    </source>
</evidence>
<comment type="subcellular location">
    <subcellularLocation>
        <location evidence="2">Cell membrane</location>
        <topology evidence="2">Multi-pass membrane protein</topology>
    </subcellularLocation>
</comment>
<dbReference type="InterPro" id="IPR044537">
    <property type="entry name" value="Rip2-like"/>
</dbReference>
<protein>
    <submittedName>
        <fullName evidence="14">Site-2 protease family protein</fullName>
    </submittedName>
</protein>
<reference evidence="14 15" key="1">
    <citation type="submission" date="2021-06" db="EMBL/GenBank/DDBJ databases">
        <authorList>
            <person name="Sun Q."/>
            <person name="Li D."/>
        </authorList>
    </citation>
    <scope>NUCLEOTIDE SEQUENCE [LARGE SCALE GENOMIC DNA]</scope>
    <source>
        <strain evidence="14 15">N19</strain>
    </source>
</reference>
<evidence type="ECO:0000256" key="6">
    <source>
        <dbReference type="ARBA" id="ARBA00022692"/>
    </source>
</evidence>
<evidence type="ECO:0000256" key="10">
    <source>
        <dbReference type="ARBA" id="ARBA00022989"/>
    </source>
</evidence>
<keyword evidence="12 13" id="KW-0472">Membrane</keyword>